<evidence type="ECO:0000313" key="1">
    <source>
        <dbReference type="EMBL" id="KFM95531.1"/>
    </source>
</evidence>
<dbReference type="EMBL" id="JMQC01000009">
    <property type="protein sequence ID" value="KFM95531.1"/>
    <property type="molecule type" value="Genomic_DNA"/>
</dbReference>
<proteinExistence type="predicted"/>
<protein>
    <submittedName>
        <fullName evidence="1">Uncharacterized protein</fullName>
    </submittedName>
</protein>
<accession>A0A090YBI4</accession>
<dbReference type="Proteomes" id="UP000029389">
    <property type="component" value="Unassembled WGS sequence"/>
</dbReference>
<comment type="caution">
    <text evidence="1">The sequence shown here is derived from an EMBL/GenBank/DDBJ whole genome shotgun (WGS) entry which is preliminary data.</text>
</comment>
<name>A0A090YBI4_9BACI</name>
<sequence length="51" mass="5871">MNIECNELLDATITLKIIAKEIGAFVCNIAYKRKIVKNIIYTNELMNIQNK</sequence>
<evidence type="ECO:0000313" key="2">
    <source>
        <dbReference type="Proteomes" id="UP000029389"/>
    </source>
</evidence>
<organism evidence="1 2">
    <name type="scientific">Bacillus clarus</name>
    <dbReference type="NCBI Taxonomy" id="2338372"/>
    <lineage>
        <taxon>Bacteria</taxon>
        <taxon>Bacillati</taxon>
        <taxon>Bacillota</taxon>
        <taxon>Bacilli</taxon>
        <taxon>Bacillales</taxon>
        <taxon>Bacillaceae</taxon>
        <taxon>Bacillus</taxon>
        <taxon>Bacillus cereus group</taxon>
    </lineage>
</organism>
<dbReference type="AlphaFoldDB" id="A0A090YBI4"/>
<reference evidence="1 2" key="1">
    <citation type="submission" date="2014-04" db="EMBL/GenBank/DDBJ databases">
        <authorList>
            <person name="Bishop-Lilly K.A."/>
            <person name="Broomall S.M."/>
            <person name="Chain P.S."/>
            <person name="Chertkov O."/>
            <person name="Coyne S.R."/>
            <person name="Daligault H.E."/>
            <person name="Davenport K.W."/>
            <person name="Erkkila T."/>
            <person name="Frey K.G."/>
            <person name="Gibbons H.S."/>
            <person name="Gu W."/>
            <person name="Jaissle J."/>
            <person name="Johnson S.L."/>
            <person name="Koroleva G.I."/>
            <person name="Ladner J.T."/>
            <person name="Lo C.-C."/>
            <person name="Minogue T.D."/>
            <person name="Munk C."/>
            <person name="Palacios G.F."/>
            <person name="Redden C.L."/>
            <person name="Rosenzweig C.N."/>
            <person name="Scholz M.B."/>
            <person name="Teshima H."/>
            <person name="Xu Y."/>
        </authorList>
    </citation>
    <scope>NUCLEOTIDE SEQUENCE [LARGE SCALE GENOMIC DNA]</scope>
    <source>
        <strain evidence="1 2">BHP</strain>
    </source>
</reference>
<gene>
    <name evidence="1" type="ORF">DJ93_5433</name>
</gene>